<gene>
    <name evidence="1" type="ORF">SAMN04489759_112112</name>
</gene>
<proteinExistence type="predicted"/>
<sequence>MKKLNISQISAHKHAEPSTPRELLEAILAGCDLEEDDIAASQIDDAAQDLLAGDESIEELRDYNDQDTNFYRLGHEICGYVVAVGVLYCGSIEEHAASAVEDFRTHLAEQDDDDLSAGSSVRAM</sequence>
<evidence type="ECO:0000313" key="2">
    <source>
        <dbReference type="Proteomes" id="UP000199399"/>
    </source>
</evidence>
<dbReference type="RefSeq" id="WP_093743869.1">
    <property type="nucleotide sequence ID" value="NZ_FNBP01000012.1"/>
</dbReference>
<dbReference type="EMBL" id="FNBP01000012">
    <property type="protein sequence ID" value="SDG83514.1"/>
    <property type="molecule type" value="Genomic_DNA"/>
</dbReference>
<evidence type="ECO:0000313" key="1">
    <source>
        <dbReference type="EMBL" id="SDG83514.1"/>
    </source>
</evidence>
<accession>A0A1G7XH90</accession>
<reference evidence="2" key="1">
    <citation type="submission" date="2016-10" db="EMBL/GenBank/DDBJ databases">
        <authorList>
            <person name="Varghese N."/>
            <person name="Submissions S."/>
        </authorList>
    </citation>
    <scope>NUCLEOTIDE SEQUENCE [LARGE SCALE GENOMIC DNA]</scope>
    <source>
        <strain evidence="2">DSM 16477</strain>
    </source>
</reference>
<dbReference type="AlphaFoldDB" id="A0A1G7XH90"/>
<protein>
    <submittedName>
        <fullName evidence="1">Uncharacterized protein</fullName>
    </submittedName>
</protein>
<organism evidence="1 2">
    <name type="scientific">Sulfitobacter delicatus</name>
    <dbReference type="NCBI Taxonomy" id="218672"/>
    <lineage>
        <taxon>Bacteria</taxon>
        <taxon>Pseudomonadati</taxon>
        <taxon>Pseudomonadota</taxon>
        <taxon>Alphaproteobacteria</taxon>
        <taxon>Rhodobacterales</taxon>
        <taxon>Roseobacteraceae</taxon>
        <taxon>Sulfitobacter</taxon>
    </lineage>
</organism>
<keyword evidence="2" id="KW-1185">Reference proteome</keyword>
<dbReference type="Proteomes" id="UP000199399">
    <property type="component" value="Unassembled WGS sequence"/>
</dbReference>
<name>A0A1G7XH90_9RHOB</name>